<dbReference type="PANTHER" id="PTHR40037">
    <property type="entry name" value="PHOSPHOESTERASE YJCG-RELATED"/>
    <property type="match status" value="1"/>
</dbReference>
<dbReference type="SUPFAM" id="SSF55144">
    <property type="entry name" value="LigT-like"/>
    <property type="match status" value="1"/>
</dbReference>
<evidence type="ECO:0000313" key="2">
    <source>
        <dbReference type="Proteomes" id="UP000630353"/>
    </source>
</evidence>
<evidence type="ECO:0008006" key="3">
    <source>
        <dbReference type="Google" id="ProtNLM"/>
    </source>
</evidence>
<dbReference type="Gene3D" id="3.90.1140.10">
    <property type="entry name" value="Cyclic phosphodiesterase"/>
    <property type="match status" value="1"/>
</dbReference>
<reference evidence="1" key="1">
    <citation type="journal article" date="2014" name="Int. J. Syst. Evol. Microbiol.">
        <title>Complete genome sequence of Corynebacterium casei LMG S-19264T (=DSM 44701T), isolated from a smear-ripened cheese.</title>
        <authorList>
            <consortium name="US DOE Joint Genome Institute (JGI-PGF)"/>
            <person name="Walter F."/>
            <person name="Albersmeier A."/>
            <person name="Kalinowski J."/>
            <person name="Ruckert C."/>
        </authorList>
    </citation>
    <scope>NUCLEOTIDE SEQUENCE</scope>
    <source>
        <strain evidence="1">KCTC 42651</strain>
    </source>
</reference>
<dbReference type="Pfam" id="PF13563">
    <property type="entry name" value="2_5_RNA_ligase2"/>
    <property type="match status" value="1"/>
</dbReference>
<reference evidence="1" key="2">
    <citation type="submission" date="2020-09" db="EMBL/GenBank/DDBJ databases">
        <authorList>
            <person name="Sun Q."/>
            <person name="Kim S."/>
        </authorList>
    </citation>
    <scope>NUCLEOTIDE SEQUENCE</scope>
    <source>
        <strain evidence="1">KCTC 42651</strain>
    </source>
</reference>
<protein>
    <recommendedName>
        <fullName evidence="3">2'-5' RNA ligase</fullName>
    </recommendedName>
</protein>
<dbReference type="InterPro" id="IPR009097">
    <property type="entry name" value="Cyclic_Pdiesterase"/>
</dbReference>
<gene>
    <name evidence="1" type="ORF">GCM10017083_03040</name>
</gene>
<dbReference type="AlphaFoldDB" id="A0A919CMS8"/>
<name>A0A919CMS8_9PROT</name>
<dbReference type="PANTHER" id="PTHR40037:SF1">
    <property type="entry name" value="PHOSPHOESTERASE SAOUHSC_00951-RELATED"/>
    <property type="match status" value="1"/>
</dbReference>
<keyword evidence="2" id="KW-1185">Reference proteome</keyword>
<dbReference type="Proteomes" id="UP000630353">
    <property type="component" value="Unassembled WGS sequence"/>
</dbReference>
<evidence type="ECO:0000313" key="1">
    <source>
        <dbReference type="EMBL" id="GHD40106.1"/>
    </source>
</evidence>
<organism evidence="1 2">
    <name type="scientific">Thalassobaculum fulvum</name>
    <dbReference type="NCBI Taxonomy" id="1633335"/>
    <lineage>
        <taxon>Bacteria</taxon>
        <taxon>Pseudomonadati</taxon>
        <taxon>Pseudomonadota</taxon>
        <taxon>Alphaproteobacteria</taxon>
        <taxon>Rhodospirillales</taxon>
        <taxon>Thalassobaculaceae</taxon>
        <taxon>Thalassobaculum</taxon>
    </lineage>
</organism>
<sequence length="177" mass="19146">MSLVVVGRPRLKPADAAWITALRDRHGTELAAPGLGPHVTLVFPTDATDTTTATGHLAMVAGETPPLDLAFRCALAVPDPESGDSFVYLVPDEGFSSLVRLHDRLYSGPFAEALRLDLPYIPHVTLARIAEAKLARALADDLNGQEPEIHARLETVELFRLDGRDPARRLAEIALRG</sequence>
<proteinExistence type="predicted"/>
<dbReference type="InterPro" id="IPR050580">
    <property type="entry name" value="2H_phosphoesterase_YjcG-like"/>
</dbReference>
<dbReference type="RefSeq" id="WP_189987143.1">
    <property type="nucleotide sequence ID" value="NZ_BMZS01000001.1"/>
</dbReference>
<accession>A0A919CMS8</accession>
<dbReference type="EMBL" id="BMZS01000001">
    <property type="protein sequence ID" value="GHD40106.1"/>
    <property type="molecule type" value="Genomic_DNA"/>
</dbReference>
<comment type="caution">
    <text evidence="1">The sequence shown here is derived from an EMBL/GenBank/DDBJ whole genome shotgun (WGS) entry which is preliminary data.</text>
</comment>